<sequence>MLKHLNGRGSDAARLRTSEFNEATRGDHDSLAPSYNGQRLTFGMAQPLISLRVGANGEVNHEFLVRDNGPVMEADPSTQKLHHLPKYVDWRYFRDFPFGMTLTYGDGGHTIGIPSGMIEQPGHWEASALPEQFRCVDVVDECVCFSPRGSPYVALSYVWGPVKSSDLQATMANIQSLGHTRALSQIELPQTIRDAMTVCKELNLRYLWVDRLCNVQDAPDLSELIDSMGLIYANAIFTIAATAGEDAHHGLPGVSKPRSWSQGTWNVLGLEIVTSAPYLDQIIVKNKWNTRSWTYQEQVMSKNLLYFTDYGMYYVFSEANVIMSETRIGFDWGRGISNTLKSRQSYHFALPEYTRRHLSYPSDYLRAFSGLLFSQYGSQTMWGLPCADFDRALLWRPREAAADSARNDTTNFPTWSWTSAGEVRQTQEIEVISVALWFCISDHEYDEIVVLAPKLQGCPFTHTDGTGAAGRARLIAALALREGCFLSSFPGDFNMQTDQIHLGRLLAEKWPQYILFWREMFTSSRYDVHSEQILSRSQRKAATAQPGRVIVHTQIVPCSSLSLDTSLQHLVAREDYSFNLAIIRDHSGFPVGHISLPATFLQELDLPGSNQRYHFISLAVTHADCEGPVTVRPWPEVADPDELTEMLCQLIACPCKRTAIDGESRDDYSSRDHDSIDKPVHLDLCPLYTGANGKGSAATELVQSRGDAYAPGRPSKSHQRRMIEDTFGKKMFDQLGYRDRNGKNILKFRESYAYEVPALKAMLIRRSATEPHVATRVNIGQIYMKKWLQARPRFETVVLA</sequence>
<evidence type="ECO:0000313" key="3">
    <source>
        <dbReference type="Proteomes" id="UP000504637"/>
    </source>
</evidence>
<feature type="compositionally biased region" description="Basic and acidic residues" evidence="1">
    <location>
        <begin position="11"/>
        <end position="30"/>
    </location>
</feature>
<accession>A0A6J3M1U0</accession>
<reference evidence="4" key="2">
    <citation type="submission" date="2020-04" db="EMBL/GenBank/DDBJ databases">
        <authorList>
            <consortium name="NCBI Genome Project"/>
        </authorList>
    </citation>
    <scope>NUCLEOTIDE SEQUENCE</scope>
    <source>
        <strain evidence="4">CBS 342.82</strain>
    </source>
</reference>
<name>A0A6J3M1U0_9PEZI</name>
<evidence type="ECO:0000313" key="4">
    <source>
        <dbReference type="RefSeq" id="XP_033457928.1"/>
    </source>
</evidence>
<proteinExistence type="predicted"/>
<dbReference type="PANTHER" id="PTHR33112:SF1">
    <property type="entry name" value="HETEROKARYON INCOMPATIBILITY DOMAIN-CONTAINING PROTEIN"/>
    <property type="match status" value="1"/>
</dbReference>
<dbReference type="InterPro" id="IPR010730">
    <property type="entry name" value="HET"/>
</dbReference>
<dbReference type="RefSeq" id="XP_033457928.1">
    <property type="nucleotide sequence ID" value="XM_033600032.1"/>
</dbReference>
<reference evidence="4" key="1">
    <citation type="submission" date="2020-01" db="EMBL/GenBank/DDBJ databases">
        <authorList>
            <consortium name="DOE Joint Genome Institute"/>
            <person name="Haridas S."/>
            <person name="Albert R."/>
            <person name="Binder M."/>
            <person name="Bloem J."/>
            <person name="Labutti K."/>
            <person name="Salamov A."/>
            <person name="Andreopoulos B."/>
            <person name="Baker S.E."/>
            <person name="Barry K."/>
            <person name="Bills G."/>
            <person name="Bluhm B.H."/>
            <person name="Cannon C."/>
            <person name="Castanera R."/>
            <person name="Culley D.E."/>
            <person name="Daum C."/>
            <person name="Ezra D."/>
            <person name="Gonzalez J.B."/>
            <person name="Henrissat B."/>
            <person name="Kuo A."/>
            <person name="Liang C."/>
            <person name="Lipzen A."/>
            <person name="Lutzoni F."/>
            <person name="Magnuson J."/>
            <person name="Mondo S."/>
            <person name="Nolan M."/>
            <person name="Ohm R."/>
            <person name="Pangilinan J."/>
            <person name="Park H.-J."/>
            <person name="Ramirez L."/>
            <person name="Alfaro M."/>
            <person name="Sun H."/>
            <person name="Tritt A."/>
            <person name="Yoshinaga Y."/>
            <person name="Zwiers L.-H."/>
            <person name="Turgeon B.G."/>
            <person name="Goodwin S.B."/>
            <person name="Spatafora J.W."/>
            <person name="Crous P.W."/>
            <person name="Grigoriev I.V."/>
        </authorList>
    </citation>
    <scope>NUCLEOTIDE SEQUENCE</scope>
    <source>
        <strain evidence="4">CBS 342.82</strain>
    </source>
</reference>
<evidence type="ECO:0000256" key="1">
    <source>
        <dbReference type="SAM" id="MobiDB-lite"/>
    </source>
</evidence>
<dbReference type="OrthoDB" id="5428863at2759"/>
<organism evidence="4">
    <name type="scientific">Dissoconium aciculare CBS 342.82</name>
    <dbReference type="NCBI Taxonomy" id="1314786"/>
    <lineage>
        <taxon>Eukaryota</taxon>
        <taxon>Fungi</taxon>
        <taxon>Dikarya</taxon>
        <taxon>Ascomycota</taxon>
        <taxon>Pezizomycotina</taxon>
        <taxon>Dothideomycetes</taxon>
        <taxon>Dothideomycetidae</taxon>
        <taxon>Mycosphaerellales</taxon>
        <taxon>Dissoconiaceae</taxon>
        <taxon>Dissoconium</taxon>
    </lineage>
</organism>
<dbReference type="Proteomes" id="UP000504637">
    <property type="component" value="Unplaced"/>
</dbReference>
<gene>
    <name evidence="4" type="ORF">K489DRAFT_259833</name>
</gene>
<dbReference type="Pfam" id="PF06985">
    <property type="entry name" value="HET"/>
    <property type="match status" value="1"/>
</dbReference>
<dbReference type="AlphaFoldDB" id="A0A6J3M1U0"/>
<feature type="domain" description="Heterokaryon incompatibility" evidence="2">
    <location>
        <begin position="152"/>
        <end position="297"/>
    </location>
</feature>
<reference evidence="4" key="3">
    <citation type="submission" date="2025-08" db="UniProtKB">
        <authorList>
            <consortium name="RefSeq"/>
        </authorList>
    </citation>
    <scope>IDENTIFICATION</scope>
    <source>
        <strain evidence="4">CBS 342.82</strain>
    </source>
</reference>
<evidence type="ECO:0000259" key="2">
    <source>
        <dbReference type="Pfam" id="PF06985"/>
    </source>
</evidence>
<keyword evidence="3" id="KW-1185">Reference proteome</keyword>
<dbReference type="PANTHER" id="PTHR33112">
    <property type="entry name" value="DOMAIN PROTEIN, PUTATIVE-RELATED"/>
    <property type="match status" value="1"/>
</dbReference>
<protein>
    <submittedName>
        <fullName evidence="4">HET-domain-containing protein</fullName>
    </submittedName>
</protein>
<feature type="region of interest" description="Disordered" evidence="1">
    <location>
        <begin position="1"/>
        <end position="32"/>
    </location>
</feature>
<dbReference type="GeneID" id="54357831"/>